<dbReference type="RefSeq" id="WP_234218332.1">
    <property type="nucleotide sequence ID" value="NZ_JAGQAF010000001.1"/>
</dbReference>
<keyword evidence="10" id="KW-0408">Iron</keyword>
<dbReference type="PANTHER" id="PTHR30529:SF1">
    <property type="entry name" value="CYTOCHROME B561 HOMOLOG 2"/>
    <property type="match status" value="1"/>
</dbReference>
<keyword evidence="9 13" id="KW-1133">Transmembrane helix</keyword>
<dbReference type="SUPFAM" id="SSF81342">
    <property type="entry name" value="Transmembrane di-heme cytochromes"/>
    <property type="match status" value="1"/>
</dbReference>
<keyword evidence="4" id="KW-1003">Cell membrane</keyword>
<dbReference type="InterPro" id="IPR016174">
    <property type="entry name" value="Di-haem_cyt_TM"/>
</dbReference>
<evidence type="ECO:0000256" key="1">
    <source>
        <dbReference type="ARBA" id="ARBA00001970"/>
    </source>
</evidence>
<dbReference type="EMBL" id="JAGQAF010000001">
    <property type="protein sequence ID" value="MCE8536389.1"/>
    <property type="molecule type" value="Genomic_DNA"/>
</dbReference>
<proteinExistence type="inferred from homology"/>
<feature type="transmembrane region" description="Helical" evidence="13">
    <location>
        <begin position="127"/>
        <end position="147"/>
    </location>
</feature>
<name>A0A9Q3WIE0_9RHOB</name>
<evidence type="ECO:0000259" key="14">
    <source>
        <dbReference type="Pfam" id="PF01292"/>
    </source>
</evidence>
<reference evidence="15" key="1">
    <citation type="journal article" date="2021" name="Environ. Microbiol.">
        <title>Cryptic niche differentiation of novel sediment ecotypes of Rugeria pomeroyi correlates with nitrate respiration.</title>
        <authorList>
            <person name="Lin X."/>
            <person name="McNichol J."/>
            <person name="Chu X."/>
            <person name="Qian Y."/>
            <person name="Luo H."/>
        </authorList>
    </citation>
    <scope>NUCLEOTIDE SEQUENCE</scope>
    <source>
        <strain evidence="15">SZCCDBB064</strain>
    </source>
</reference>
<dbReference type="GO" id="GO:0046872">
    <property type="term" value="F:metal ion binding"/>
    <property type="evidence" value="ECO:0007669"/>
    <property type="project" value="UniProtKB-KW"/>
</dbReference>
<dbReference type="Pfam" id="PF01292">
    <property type="entry name" value="Ni_hydr_CYTB"/>
    <property type="match status" value="1"/>
</dbReference>
<evidence type="ECO:0000256" key="3">
    <source>
        <dbReference type="ARBA" id="ARBA00022448"/>
    </source>
</evidence>
<evidence type="ECO:0000256" key="7">
    <source>
        <dbReference type="ARBA" id="ARBA00022723"/>
    </source>
</evidence>
<gene>
    <name evidence="15" type="ORF">KBY27_02870</name>
</gene>
<evidence type="ECO:0000256" key="5">
    <source>
        <dbReference type="ARBA" id="ARBA00022617"/>
    </source>
</evidence>
<evidence type="ECO:0000256" key="2">
    <source>
        <dbReference type="ARBA" id="ARBA00004651"/>
    </source>
</evidence>
<feature type="transmembrane region" description="Helical" evidence="13">
    <location>
        <begin position="97"/>
        <end position="115"/>
    </location>
</feature>
<dbReference type="GO" id="GO:0022904">
    <property type="term" value="P:respiratory electron transport chain"/>
    <property type="evidence" value="ECO:0007669"/>
    <property type="project" value="InterPro"/>
</dbReference>
<comment type="cofactor">
    <cofactor evidence="1">
        <name>heme b</name>
        <dbReference type="ChEBI" id="CHEBI:60344"/>
    </cofactor>
</comment>
<dbReference type="PANTHER" id="PTHR30529">
    <property type="entry name" value="CYTOCHROME B561"/>
    <property type="match status" value="1"/>
</dbReference>
<feature type="transmembrane region" description="Helical" evidence="13">
    <location>
        <begin position="53"/>
        <end position="70"/>
    </location>
</feature>
<keyword evidence="7" id="KW-0479">Metal-binding</keyword>
<keyword evidence="8" id="KW-0249">Electron transport</keyword>
<evidence type="ECO:0000313" key="15">
    <source>
        <dbReference type="EMBL" id="MCE8536389.1"/>
    </source>
</evidence>
<evidence type="ECO:0000256" key="10">
    <source>
        <dbReference type="ARBA" id="ARBA00023004"/>
    </source>
</evidence>
<dbReference type="Proteomes" id="UP000813672">
    <property type="component" value="Unassembled WGS sequence"/>
</dbReference>
<dbReference type="GO" id="GO:0009055">
    <property type="term" value="F:electron transfer activity"/>
    <property type="evidence" value="ECO:0007669"/>
    <property type="project" value="InterPro"/>
</dbReference>
<keyword evidence="3" id="KW-0813">Transport</keyword>
<evidence type="ECO:0000313" key="16">
    <source>
        <dbReference type="Proteomes" id="UP000813672"/>
    </source>
</evidence>
<protein>
    <submittedName>
        <fullName evidence="15">Cytochrome b</fullName>
    </submittedName>
</protein>
<evidence type="ECO:0000256" key="11">
    <source>
        <dbReference type="ARBA" id="ARBA00023136"/>
    </source>
</evidence>
<evidence type="ECO:0000256" key="9">
    <source>
        <dbReference type="ARBA" id="ARBA00022989"/>
    </source>
</evidence>
<keyword evidence="5" id="KW-0349">Heme</keyword>
<comment type="subcellular location">
    <subcellularLocation>
        <location evidence="2">Cell membrane</location>
        <topology evidence="2">Multi-pass membrane protein</topology>
    </subcellularLocation>
</comment>
<evidence type="ECO:0000256" key="8">
    <source>
        <dbReference type="ARBA" id="ARBA00022982"/>
    </source>
</evidence>
<evidence type="ECO:0000256" key="6">
    <source>
        <dbReference type="ARBA" id="ARBA00022692"/>
    </source>
</evidence>
<feature type="domain" description="Cytochrome b561 bacterial/Ni-hydrogenase" evidence="14">
    <location>
        <begin position="7"/>
        <end position="158"/>
    </location>
</feature>
<comment type="caution">
    <text evidence="15">The sequence shown here is derived from an EMBL/GenBank/DDBJ whole genome shotgun (WGS) entry which is preliminary data.</text>
</comment>
<comment type="similarity">
    <text evidence="12">Belongs to the cytochrome b561 family.</text>
</comment>
<feature type="transmembrane region" description="Helical" evidence="13">
    <location>
        <begin position="12"/>
        <end position="29"/>
    </location>
</feature>
<evidence type="ECO:0000256" key="12">
    <source>
        <dbReference type="ARBA" id="ARBA00037975"/>
    </source>
</evidence>
<keyword evidence="6 13" id="KW-0812">Transmembrane</keyword>
<keyword evidence="11 13" id="KW-0472">Membrane</keyword>
<dbReference type="GO" id="GO:0020037">
    <property type="term" value="F:heme binding"/>
    <property type="evidence" value="ECO:0007669"/>
    <property type="project" value="TreeGrafter"/>
</dbReference>
<dbReference type="InterPro" id="IPR011577">
    <property type="entry name" value="Cyt_b561_bac/Ni-Hgenase"/>
</dbReference>
<dbReference type="GO" id="GO:0005886">
    <property type="term" value="C:plasma membrane"/>
    <property type="evidence" value="ECO:0007669"/>
    <property type="project" value="UniProtKB-SubCell"/>
</dbReference>
<organism evidence="15 16">
    <name type="scientific">Ruegeria pomeroyi</name>
    <dbReference type="NCBI Taxonomy" id="89184"/>
    <lineage>
        <taxon>Bacteria</taxon>
        <taxon>Pseudomonadati</taxon>
        <taxon>Pseudomonadota</taxon>
        <taxon>Alphaproteobacteria</taxon>
        <taxon>Rhodobacterales</taxon>
        <taxon>Roseobacteraceae</taxon>
        <taxon>Ruegeria</taxon>
    </lineage>
</organism>
<evidence type="ECO:0000256" key="4">
    <source>
        <dbReference type="ARBA" id="ARBA00022475"/>
    </source>
</evidence>
<accession>A0A9Q3WIE0</accession>
<evidence type="ECO:0000256" key="13">
    <source>
        <dbReference type="SAM" id="Phobius"/>
    </source>
</evidence>
<sequence>MTSRAAYSRLQIALHWVIAILILAAWLTHENMGRALESRIKSGATGFEGNTPHVWLGITVFVLVLIRIVVRRVQGAPGPLPGATPLMEMAATWGHRLLYLLMVLTPALGAVAWNAHSETVGELHETVGSALMLVALAHALVAIWHQYVKKDGSLTRITRPQG</sequence>
<dbReference type="InterPro" id="IPR052168">
    <property type="entry name" value="Cytochrome_b561_oxidase"/>
</dbReference>
<dbReference type="AlphaFoldDB" id="A0A9Q3WIE0"/>